<feature type="domain" description="R3H" evidence="1">
    <location>
        <begin position="89"/>
        <end position="154"/>
    </location>
</feature>
<evidence type="ECO:0000313" key="3">
    <source>
        <dbReference type="Proteomes" id="UP001228113"/>
    </source>
</evidence>
<evidence type="ECO:0000313" key="2">
    <source>
        <dbReference type="EMBL" id="BDU78888.1"/>
    </source>
</evidence>
<dbReference type="KEGG" id="msea:METESE_38460"/>
<dbReference type="SUPFAM" id="SSF82708">
    <property type="entry name" value="R3H domain"/>
    <property type="match status" value="1"/>
</dbReference>
<reference evidence="2" key="1">
    <citation type="journal article" date="2023" name="Int. J. Syst. Evol. Microbiol.">
        <title>Mesoterricola silvestris gen. nov., sp. nov., Mesoterricola sediminis sp. nov., Geothrix oryzae sp. nov., Geothrix edaphica sp. nov., Geothrix rubra sp. nov., and Geothrix limicola sp. nov., six novel members of Acidobacteriota isolated from soils.</title>
        <authorList>
            <person name="Itoh H."/>
            <person name="Sugisawa Y."/>
            <person name="Mise K."/>
            <person name="Xu Z."/>
            <person name="Kuniyasu M."/>
            <person name="Ushijima N."/>
            <person name="Kawano K."/>
            <person name="Kobayashi E."/>
            <person name="Shiratori Y."/>
            <person name="Masuda Y."/>
            <person name="Senoo K."/>
        </authorList>
    </citation>
    <scope>NUCLEOTIDE SEQUENCE</scope>
    <source>
        <strain evidence="2">W786</strain>
    </source>
</reference>
<dbReference type="InterPro" id="IPR039247">
    <property type="entry name" value="KhpB"/>
</dbReference>
<organism evidence="2 3">
    <name type="scientific">Mesoterricola sediminis</name>
    <dbReference type="NCBI Taxonomy" id="2927980"/>
    <lineage>
        <taxon>Bacteria</taxon>
        <taxon>Pseudomonadati</taxon>
        <taxon>Acidobacteriota</taxon>
        <taxon>Holophagae</taxon>
        <taxon>Holophagales</taxon>
        <taxon>Holophagaceae</taxon>
        <taxon>Mesoterricola</taxon>
    </lineage>
</organism>
<proteinExistence type="predicted"/>
<protein>
    <recommendedName>
        <fullName evidence="1">R3H domain-containing protein</fullName>
    </recommendedName>
</protein>
<dbReference type="InterPro" id="IPR036867">
    <property type="entry name" value="R3H_dom_sf"/>
</dbReference>
<name>A0AA48HIN3_9BACT</name>
<gene>
    <name evidence="2" type="ORF">METESE_38460</name>
</gene>
<dbReference type="EMBL" id="AP027081">
    <property type="protein sequence ID" value="BDU78888.1"/>
    <property type="molecule type" value="Genomic_DNA"/>
</dbReference>
<dbReference type="Pfam" id="PF01424">
    <property type="entry name" value="R3H"/>
    <property type="match status" value="1"/>
</dbReference>
<keyword evidence="3" id="KW-1185">Reference proteome</keyword>
<dbReference type="PANTHER" id="PTHR35800:SF1">
    <property type="entry name" value="RNA-BINDING PROTEIN KHPB"/>
    <property type="match status" value="1"/>
</dbReference>
<dbReference type="Proteomes" id="UP001228113">
    <property type="component" value="Chromosome"/>
</dbReference>
<dbReference type="PANTHER" id="PTHR35800">
    <property type="entry name" value="PROTEIN JAG"/>
    <property type="match status" value="1"/>
</dbReference>
<sequence>MRKASLSLDQVPEAVGRWCSHLGLQVTTATVPSGDEELFPNRIVIDGPDAHWLAANKGMALDALQFLVHEAQGEREEHRQAYLDVQSFRLFRMKEIVAMAQFAAEKARSLGSYTFASLSPRERRWVHLVLAREPGFTTESEGTGTFKALKVSRV</sequence>
<accession>A0AA48HIN3</accession>
<dbReference type="Gene3D" id="3.30.1370.50">
    <property type="entry name" value="R3H-like domain"/>
    <property type="match status" value="1"/>
</dbReference>
<dbReference type="RefSeq" id="WP_243332361.1">
    <property type="nucleotide sequence ID" value="NZ_AP027081.1"/>
</dbReference>
<dbReference type="InterPro" id="IPR001374">
    <property type="entry name" value="R3H_dom"/>
</dbReference>
<dbReference type="PROSITE" id="PS51061">
    <property type="entry name" value="R3H"/>
    <property type="match status" value="1"/>
</dbReference>
<dbReference type="GO" id="GO:0003723">
    <property type="term" value="F:RNA binding"/>
    <property type="evidence" value="ECO:0007669"/>
    <property type="project" value="InterPro"/>
</dbReference>
<dbReference type="AlphaFoldDB" id="A0AA48HIN3"/>
<evidence type="ECO:0000259" key="1">
    <source>
        <dbReference type="PROSITE" id="PS51061"/>
    </source>
</evidence>